<evidence type="ECO:0000313" key="1">
    <source>
        <dbReference type="EMBL" id="VDO37095.1"/>
    </source>
</evidence>
<proteinExistence type="predicted"/>
<organism evidence="3">
    <name type="scientific">Haemonchus placei</name>
    <name type="common">Barber's pole worm</name>
    <dbReference type="NCBI Taxonomy" id="6290"/>
    <lineage>
        <taxon>Eukaryota</taxon>
        <taxon>Metazoa</taxon>
        <taxon>Ecdysozoa</taxon>
        <taxon>Nematoda</taxon>
        <taxon>Chromadorea</taxon>
        <taxon>Rhabditida</taxon>
        <taxon>Rhabditina</taxon>
        <taxon>Rhabditomorpha</taxon>
        <taxon>Strongyloidea</taxon>
        <taxon>Trichostrongylidae</taxon>
        <taxon>Haemonchus</taxon>
    </lineage>
</organism>
<evidence type="ECO:0000313" key="3">
    <source>
        <dbReference type="WBParaSite" id="HPLM_0000929901-mRNA-1"/>
    </source>
</evidence>
<reference evidence="1 2" key="2">
    <citation type="submission" date="2018-11" db="EMBL/GenBank/DDBJ databases">
        <authorList>
            <consortium name="Pathogen Informatics"/>
        </authorList>
    </citation>
    <scope>NUCLEOTIDE SEQUENCE [LARGE SCALE GENOMIC DNA]</scope>
    <source>
        <strain evidence="1 2">MHpl1</strain>
    </source>
</reference>
<keyword evidence="2" id="KW-1185">Reference proteome</keyword>
<protein>
    <submittedName>
        <fullName evidence="1 3">Uncharacterized protein</fullName>
    </submittedName>
</protein>
<evidence type="ECO:0000313" key="2">
    <source>
        <dbReference type="Proteomes" id="UP000268014"/>
    </source>
</evidence>
<sequence length="67" mass="7542">MGGRRPSARTLRIVGLFNQHSHKTSECLLPPPIHLATGTNVMRLSARAGRHCRPNTSWTHRLELFAQ</sequence>
<dbReference type="AlphaFoldDB" id="A0A0N4WF39"/>
<dbReference type="WBParaSite" id="HPLM_0000929901-mRNA-1">
    <property type="protein sequence ID" value="HPLM_0000929901-mRNA-1"/>
    <property type="gene ID" value="HPLM_0000929901"/>
</dbReference>
<accession>A0A0N4WF39</accession>
<dbReference type="EMBL" id="UZAF01017031">
    <property type="protein sequence ID" value="VDO37095.1"/>
    <property type="molecule type" value="Genomic_DNA"/>
</dbReference>
<dbReference type="Proteomes" id="UP000268014">
    <property type="component" value="Unassembled WGS sequence"/>
</dbReference>
<gene>
    <name evidence="1" type="ORF">HPLM_LOCUS9291</name>
</gene>
<name>A0A0N4WF39_HAEPC</name>
<reference evidence="3" key="1">
    <citation type="submission" date="2017-02" db="UniProtKB">
        <authorList>
            <consortium name="WormBaseParasite"/>
        </authorList>
    </citation>
    <scope>IDENTIFICATION</scope>
</reference>